<keyword evidence="2" id="KW-1185">Reference proteome</keyword>
<protein>
    <submittedName>
        <fullName evidence="1">Uncharacterized protein</fullName>
    </submittedName>
</protein>
<accession>A0A931IBW7</accession>
<organism evidence="1 2">
    <name type="scientific">Nocardia bovistercoris</name>
    <dbReference type="NCBI Taxonomy" id="2785916"/>
    <lineage>
        <taxon>Bacteria</taxon>
        <taxon>Bacillati</taxon>
        <taxon>Actinomycetota</taxon>
        <taxon>Actinomycetes</taxon>
        <taxon>Mycobacteriales</taxon>
        <taxon>Nocardiaceae</taxon>
        <taxon>Nocardia</taxon>
    </lineage>
</organism>
<dbReference type="RefSeq" id="WP_196151079.1">
    <property type="nucleotide sequence ID" value="NZ_JADMLG010000008.1"/>
</dbReference>
<dbReference type="AlphaFoldDB" id="A0A931IBW7"/>
<proteinExistence type="predicted"/>
<evidence type="ECO:0000313" key="2">
    <source>
        <dbReference type="Proteomes" id="UP000655751"/>
    </source>
</evidence>
<gene>
    <name evidence="1" type="ORF">IT779_21100</name>
</gene>
<reference evidence="1" key="1">
    <citation type="submission" date="2020-11" db="EMBL/GenBank/DDBJ databases">
        <title>Nocardia NEAU-351.nov., a novel actinomycete isolated from the cow dung.</title>
        <authorList>
            <person name="Zhang X."/>
        </authorList>
    </citation>
    <scope>NUCLEOTIDE SEQUENCE</scope>
    <source>
        <strain evidence="1">NEAU-351</strain>
    </source>
</reference>
<name>A0A931IBW7_9NOCA</name>
<dbReference type="EMBL" id="JADMLG010000008">
    <property type="protein sequence ID" value="MBH0778782.1"/>
    <property type="molecule type" value="Genomic_DNA"/>
</dbReference>
<comment type="caution">
    <text evidence="1">The sequence shown here is derived from an EMBL/GenBank/DDBJ whole genome shotgun (WGS) entry which is preliminary data.</text>
</comment>
<dbReference type="Proteomes" id="UP000655751">
    <property type="component" value="Unassembled WGS sequence"/>
</dbReference>
<evidence type="ECO:0000313" key="1">
    <source>
        <dbReference type="EMBL" id="MBH0778782.1"/>
    </source>
</evidence>
<sequence length="98" mass="10948">MLTDAADLRLTRAGDDDGVMAFWHLEDEEPVVRHVVMTLTYCGFAPGPQPQTGGIGHELIFRRGADLATARRLHPTLGEIWDAVEREHITGRSREGQR</sequence>